<dbReference type="Pfam" id="PF01263">
    <property type="entry name" value="Aldose_epim"/>
    <property type="match status" value="1"/>
</dbReference>
<comment type="pathway">
    <text evidence="4 14">Carbohydrate metabolism; hexose metabolism.</text>
</comment>
<protein>
    <recommendedName>
        <fullName evidence="8 14">Aldose 1-epimerase</fullName>
        <ecNumber evidence="7 14">5.1.3.3</ecNumber>
    </recommendedName>
</protein>
<dbReference type="FunFam" id="2.70.98.10:FF:000003">
    <property type="entry name" value="Aldose 1-epimerase"/>
    <property type="match status" value="1"/>
</dbReference>
<feature type="binding site" evidence="16">
    <location>
        <position position="280"/>
    </location>
    <ligand>
        <name>beta-D-galactose</name>
        <dbReference type="ChEBI" id="CHEBI:27667"/>
    </ligand>
</feature>
<evidence type="ECO:0000256" key="11">
    <source>
        <dbReference type="ARBA" id="ARBA00022837"/>
    </source>
</evidence>
<feature type="chain" id="PRO_5043354110" description="Aldose 1-epimerase" evidence="18">
    <location>
        <begin position="22"/>
        <end position="380"/>
    </location>
</feature>
<keyword evidence="10" id="KW-0597">Phosphoprotein</keyword>
<dbReference type="PANTHER" id="PTHR10091:SF0">
    <property type="entry name" value="GALACTOSE MUTAROTASE"/>
    <property type="match status" value="1"/>
</dbReference>
<reference evidence="19 20" key="1">
    <citation type="submission" date="2017-06" db="EMBL/GenBank/DDBJ databases">
        <authorList>
            <consortium name="Pathogen Informatics"/>
        </authorList>
    </citation>
    <scope>NUCLEOTIDE SEQUENCE [LARGE SCALE GENOMIC DNA]</scope>
    <source>
        <strain evidence="19 20">NCTC12947</strain>
    </source>
</reference>
<evidence type="ECO:0000256" key="14">
    <source>
        <dbReference type="PIRNR" id="PIRNR005096"/>
    </source>
</evidence>
<evidence type="ECO:0000256" key="13">
    <source>
        <dbReference type="ARBA" id="ARBA00023277"/>
    </source>
</evidence>
<organism evidence="19 20">
    <name type="scientific">Capnocytophaga haemolytica</name>
    <dbReference type="NCBI Taxonomy" id="45243"/>
    <lineage>
        <taxon>Bacteria</taxon>
        <taxon>Pseudomonadati</taxon>
        <taxon>Bacteroidota</taxon>
        <taxon>Flavobacteriia</taxon>
        <taxon>Flavobacteriales</taxon>
        <taxon>Flavobacteriaceae</taxon>
        <taxon>Capnocytophaga</taxon>
    </lineage>
</organism>
<feature type="active site" description="Proton acceptor" evidence="15">
    <location>
        <position position="344"/>
    </location>
</feature>
<keyword evidence="9" id="KW-0963">Cytoplasm</keyword>
<dbReference type="PROSITE" id="PS51257">
    <property type="entry name" value="PROKAR_LIPOPROTEIN"/>
    <property type="match status" value="1"/>
</dbReference>
<dbReference type="GO" id="GO:0030246">
    <property type="term" value="F:carbohydrate binding"/>
    <property type="evidence" value="ECO:0007669"/>
    <property type="project" value="InterPro"/>
</dbReference>
<comment type="cofactor">
    <cofactor evidence="2">
        <name>Ca(2+)</name>
        <dbReference type="ChEBI" id="CHEBI:29108"/>
    </cofactor>
</comment>
<dbReference type="InterPro" id="IPR011013">
    <property type="entry name" value="Gal_mutarotase_sf_dom"/>
</dbReference>
<evidence type="ECO:0000313" key="20">
    <source>
        <dbReference type="Proteomes" id="UP000215539"/>
    </source>
</evidence>
<dbReference type="NCBIfam" id="NF008277">
    <property type="entry name" value="PRK11055.1"/>
    <property type="match status" value="1"/>
</dbReference>
<evidence type="ECO:0000256" key="10">
    <source>
        <dbReference type="ARBA" id="ARBA00022553"/>
    </source>
</evidence>
<evidence type="ECO:0000256" key="1">
    <source>
        <dbReference type="ARBA" id="ARBA00001614"/>
    </source>
</evidence>
<proteinExistence type="inferred from homology"/>
<dbReference type="GO" id="GO:0006006">
    <property type="term" value="P:glucose metabolic process"/>
    <property type="evidence" value="ECO:0007669"/>
    <property type="project" value="TreeGrafter"/>
</dbReference>
<comment type="subunit">
    <text evidence="6">Monomer.</text>
</comment>
<dbReference type="Proteomes" id="UP000215539">
    <property type="component" value="Chromosome 1"/>
</dbReference>
<evidence type="ECO:0000256" key="7">
    <source>
        <dbReference type="ARBA" id="ARBA00013185"/>
    </source>
</evidence>
<dbReference type="InterPro" id="IPR015443">
    <property type="entry name" value="Aldose_1-epimerase"/>
</dbReference>
<dbReference type="SUPFAM" id="SSF74650">
    <property type="entry name" value="Galactose mutarotase-like"/>
    <property type="match status" value="1"/>
</dbReference>
<dbReference type="GO" id="GO:0004034">
    <property type="term" value="F:aldose 1-epimerase activity"/>
    <property type="evidence" value="ECO:0007669"/>
    <property type="project" value="UniProtKB-EC"/>
</dbReference>
<dbReference type="InterPro" id="IPR018052">
    <property type="entry name" value="Ald1_epimerase_CS"/>
</dbReference>
<evidence type="ECO:0000256" key="17">
    <source>
        <dbReference type="PIRSR" id="PIRSR005096-3"/>
    </source>
</evidence>
<keyword evidence="12 14" id="KW-0413">Isomerase</keyword>
<keyword evidence="11" id="KW-0106">Calcium</keyword>
<dbReference type="Gene3D" id="2.70.98.10">
    <property type="match status" value="1"/>
</dbReference>
<keyword evidence="18" id="KW-0732">Signal</keyword>
<evidence type="ECO:0000256" key="15">
    <source>
        <dbReference type="PIRSR" id="PIRSR005096-1"/>
    </source>
</evidence>
<evidence type="ECO:0000256" key="3">
    <source>
        <dbReference type="ARBA" id="ARBA00004496"/>
    </source>
</evidence>
<name>A0AAX2GZJ0_9FLAO</name>
<comment type="subcellular location">
    <subcellularLocation>
        <location evidence="3">Cytoplasm</location>
    </subcellularLocation>
</comment>
<dbReference type="InterPro" id="IPR008183">
    <property type="entry name" value="Aldose_1/G6P_1-epimerase"/>
</dbReference>
<dbReference type="EC" id="5.1.3.3" evidence="7 14"/>
<dbReference type="PIRSF" id="PIRSF005096">
    <property type="entry name" value="GALM"/>
    <property type="match status" value="1"/>
</dbReference>
<feature type="active site" description="Proton donor" evidence="15">
    <location>
        <position position="208"/>
    </location>
</feature>
<comment type="similarity">
    <text evidence="5 14">Belongs to the aldose epimerase family.</text>
</comment>
<feature type="signal peptide" evidence="18">
    <location>
        <begin position="1"/>
        <end position="21"/>
    </location>
</feature>
<dbReference type="InterPro" id="IPR047215">
    <property type="entry name" value="Galactose_mutarotase-like"/>
</dbReference>
<dbReference type="PROSITE" id="PS00545">
    <property type="entry name" value="ALDOSE_1_EPIMERASE"/>
    <property type="match status" value="1"/>
</dbReference>
<dbReference type="CDD" id="cd09019">
    <property type="entry name" value="galactose_mutarotase_like"/>
    <property type="match status" value="1"/>
</dbReference>
<accession>A0AAX2GZJ0</accession>
<evidence type="ECO:0000256" key="2">
    <source>
        <dbReference type="ARBA" id="ARBA00001913"/>
    </source>
</evidence>
<dbReference type="GO" id="GO:0033499">
    <property type="term" value="P:galactose catabolic process via UDP-galactose, Leloir pathway"/>
    <property type="evidence" value="ECO:0007669"/>
    <property type="project" value="TreeGrafter"/>
</dbReference>
<gene>
    <name evidence="19" type="primary">mro_2</name>
    <name evidence="19" type="ORF">SAMEA44541418_01830</name>
</gene>
<dbReference type="EMBL" id="LT906449">
    <property type="protein sequence ID" value="SNV14063.1"/>
    <property type="molecule type" value="Genomic_DNA"/>
</dbReference>
<dbReference type="AlphaFoldDB" id="A0AAX2GZJ0"/>
<feature type="binding site" evidence="17">
    <location>
        <begin position="111"/>
        <end position="112"/>
    </location>
    <ligand>
        <name>beta-D-galactose</name>
        <dbReference type="ChEBI" id="CHEBI:27667"/>
    </ligand>
</feature>
<dbReference type="PANTHER" id="PTHR10091">
    <property type="entry name" value="ALDOSE-1-EPIMERASE"/>
    <property type="match status" value="1"/>
</dbReference>
<sequence length="380" mass="42063">MKTRVIKMIFLGFLLVGCAQGAKQPTEGVTRSGLEQKDFQSEVDGKPVGLYVLENKNKMEVCITNYGGRIVSIVFPDKEGKLRDVVLGFDNIKSYIDTDNNFGATIGRYGNRIAHGRFSLDGVVYQLPINNFGHCLHGGNKGFHTRVFDAEQPNGQTLVLSYTSADGEEGFPGRLQVKVQMRLTDTNALEIAYEATTDKKTIVNLTNHSYFNLSGDPSHSILDEQLMLNADRFTPIDSTFMTTGVIEGVEGTPLDFRKPTPIGKRIAQKDVQLRNANGYDHNFVLNTKDTTEVAARLFSPLTGIQLEVFTNEPGLQVYSGNFLDGTVRGKKGIAYQQHAALCLETQKYPNSPNNPTWASPVLKAGEVYKSYCIYKLGIRN</sequence>
<evidence type="ECO:0000256" key="8">
    <source>
        <dbReference type="ARBA" id="ARBA00014165"/>
    </source>
</evidence>
<comment type="catalytic activity">
    <reaction evidence="1 14">
        <text>alpha-D-glucose = beta-D-glucose</text>
        <dbReference type="Rhea" id="RHEA:10264"/>
        <dbReference type="ChEBI" id="CHEBI:15903"/>
        <dbReference type="ChEBI" id="CHEBI:17925"/>
        <dbReference type="EC" id="5.1.3.3"/>
    </reaction>
</comment>
<evidence type="ECO:0000313" key="19">
    <source>
        <dbReference type="EMBL" id="SNV14063.1"/>
    </source>
</evidence>
<keyword evidence="13 14" id="KW-0119">Carbohydrate metabolism</keyword>
<evidence type="ECO:0000256" key="4">
    <source>
        <dbReference type="ARBA" id="ARBA00005028"/>
    </source>
</evidence>
<evidence type="ECO:0000256" key="12">
    <source>
        <dbReference type="ARBA" id="ARBA00023235"/>
    </source>
</evidence>
<dbReference type="InterPro" id="IPR014718">
    <property type="entry name" value="GH-type_carb-bd"/>
</dbReference>
<evidence type="ECO:0000256" key="6">
    <source>
        <dbReference type="ARBA" id="ARBA00011245"/>
    </source>
</evidence>
<dbReference type="GO" id="GO:0005737">
    <property type="term" value="C:cytoplasm"/>
    <property type="evidence" value="ECO:0007669"/>
    <property type="project" value="UniProtKB-SubCell"/>
</dbReference>
<evidence type="ECO:0000256" key="16">
    <source>
        <dbReference type="PIRSR" id="PIRSR005096-2"/>
    </source>
</evidence>
<feature type="binding site" evidence="17">
    <location>
        <begin position="208"/>
        <end position="210"/>
    </location>
    <ligand>
        <name>beta-D-galactose</name>
        <dbReference type="ChEBI" id="CHEBI:27667"/>
    </ligand>
</feature>
<evidence type="ECO:0000256" key="18">
    <source>
        <dbReference type="SAM" id="SignalP"/>
    </source>
</evidence>
<evidence type="ECO:0000256" key="5">
    <source>
        <dbReference type="ARBA" id="ARBA00006206"/>
    </source>
</evidence>
<evidence type="ECO:0000256" key="9">
    <source>
        <dbReference type="ARBA" id="ARBA00022490"/>
    </source>
</evidence>
<dbReference type="RefSeq" id="WP_197697147.1">
    <property type="nucleotide sequence ID" value="NZ_CP014227.1"/>
</dbReference>